<name>A0A085N1C3_9BILA</name>
<reference evidence="2" key="1">
    <citation type="journal article" date="2014" name="Nat. Genet.">
        <title>Genome and transcriptome of the porcine whipworm Trichuris suis.</title>
        <authorList>
            <person name="Jex A.R."/>
            <person name="Nejsum P."/>
            <person name="Schwarz E.M."/>
            <person name="Hu L."/>
            <person name="Young N.D."/>
            <person name="Hall R.S."/>
            <person name="Korhonen P.K."/>
            <person name="Liao S."/>
            <person name="Thamsborg S."/>
            <person name="Xia J."/>
            <person name="Xu P."/>
            <person name="Wang S."/>
            <person name="Scheerlinck J.P."/>
            <person name="Hofmann A."/>
            <person name="Sternberg P.W."/>
            <person name="Wang J."/>
            <person name="Gasser R.B."/>
        </authorList>
    </citation>
    <scope>NUCLEOTIDE SEQUENCE [LARGE SCALE GENOMIC DNA]</scope>
    <source>
        <strain evidence="2">DCEP-RM93F</strain>
    </source>
</reference>
<dbReference type="EMBL" id="KL367577">
    <property type="protein sequence ID" value="KFD63269.1"/>
    <property type="molecule type" value="Genomic_DNA"/>
</dbReference>
<sequence>MRAPMLERRAKVEKSQSDPGEGRKKLWADENSGSHPFAGSAEQSSLANGRAWRWRQQCDGRWNFRPKDESSLDDDDDDAGVLNNQWRNNFAGQLACARNKLQFRFGFSSIGTDRGSRRDIAVWSHQLVLNCQPAAPL</sequence>
<feature type="region of interest" description="Disordered" evidence="1">
    <location>
        <begin position="1"/>
        <end position="48"/>
    </location>
</feature>
<dbReference type="Proteomes" id="UP000030758">
    <property type="component" value="Unassembled WGS sequence"/>
</dbReference>
<evidence type="ECO:0000256" key="1">
    <source>
        <dbReference type="SAM" id="MobiDB-lite"/>
    </source>
</evidence>
<feature type="compositionally biased region" description="Basic and acidic residues" evidence="1">
    <location>
        <begin position="1"/>
        <end position="28"/>
    </location>
</feature>
<evidence type="ECO:0000313" key="2">
    <source>
        <dbReference type="EMBL" id="KFD63269.1"/>
    </source>
</evidence>
<gene>
    <name evidence="2" type="ORF">M514_24557</name>
</gene>
<proteinExistence type="predicted"/>
<accession>A0A085N1C3</accession>
<protein>
    <submittedName>
        <fullName evidence="2">Uncharacterized protein</fullName>
    </submittedName>
</protein>
<organism evidence="2">
    <name type="scientific">Trichuris suis</name>
    <name type="common">pig whipworm</name>
    <dbReference type="NCBI Taxonomy" id="68888"/>
    <lineage>
        <taxon>Eukaryota</taxon>
        <taxon>Metazoa</taxon>
        <taxon>Ecdysozoa</taxon>
        <taxon>Nematoda</taxon>
        <taxon>Enoplea</taxon>
        <taxon>Dorylaimia</taxon>
        <taxon>Trichinellida</taxon>
        <taxon>Trichuridae</taxon>
        <taxon>Trichuris</taxon>
    </lineage>
</organism>
<dbReference type="AlphaFoldDB" id="A0A085N1C3"/>